<dbReference type="GO" id="GO:0005634">
    <property type="term" value="C:nucleus"/>
    <property type="evidence" value="ECO:0007669"/>
    <property type="project" value="TreeGrafter"/>
</dbReference>
<dbReference type="GO" id="GO:0004674">
    <property type="term" value="F:protein serine/threonine kinase activity"/>
    <property type="evidence" value="ECO:0007669"/>
    <property type="project" value="TreeGrafter"/>
</dbReference>
<dbReference type="GO" id="GO:0005524">
    <property type="term" value="F:ATP binding"/>
    <property type="evidence" value="ECO:0007669"/>
    <property type="project" value="InterPro"/>
</dbReference>
<dbReference type="EnsemblMetazoa" id="BGLB022083-RB">
    <property type="protein sequence ID" value="BGLB022083-PB"/>
    <property type="gene ID" value="BGLB022083"/>
</dbReference>
<dbReference type="Pfam" id="PF00069">
    <property type="entry name" value="Pkinase"/>
    <property type="match status" value="1"/>
</dbReference>
<dbReference type="KEGG" id="bgt:106061604"/>
<dbReference type="InterPro" id="IPR011009">
    <property type="entry name" value="Kinase-like_dom_sf"/>
</dbReference>
<dbReference type="OrthoDB" id="6139845at2759"/>
<feature type="domain" description="Protein kinase" evidence="1">
    <location>
        <begin position="58"/>
        <end position="350"/>
    </location>
</feature>
<reference evidence="2" key="1">
    <citation type="submission" date="2020-05" db="UniProtKB">
        <authorList>
            <consortium name="EnsemblMetazoa"/>
        </authorList>
    </citation>
    <scope>IDENTIFICATION</scope>
    <source>
        <strain evidence="2">BB02</strain>
    </source>
</reference>
<dbReference type="GO" id="GO:0005737">
    <property type="term" value="C:cytoplasm"/>
    <property type="evidence" value="ECO:0007669"/>
    <property type="project" value="TreeGrafter"/>
</dbReference>
<dbReference type="PROSITE" id="PS50011">
    <property type="entry name" value="PROTEIN_KINASE_DOM"/>
    <property type="match status" value="1"/>
</dbReference>
<dbReference type="AlphaFoldDB" id="A0A2C9KPE7"/>
<proteinExistence type="predicted"/>
<dbReference type="CDD" id="cd00180">
    <property type="entry name" value="PKc"/>
    <property type="match status" value="1"/>
</dbReference>
<sequence length="774" mass="87050">MDSILFCAQESGPDEDHHTITSSKFSKVLDADCEIYHWQSEILFVQRNSNIIDTFLNDVTKLVTLDGTYGLIWDENLQPSDGKYEPGLHYCGTRESDRKSVHGTVSFFRDGMTGVKFAIKTLEMDTYFHPEEIKVTLMNRHINICCVYGIIIRNHHIQILLEHAGLPLTEERAWIAESPQRLLTLARQSFQALEVLHQSGYVHCDLKPDNIMIFKNGKDFTVKLIDFGSCQRQGTALPHHAHTTMWYWSPEIWQALNHKKQVVCSCAMDVYALSLTLYFVQTSYHLMQLLKEDDIKDLMTQKPEHILLIALPESIPLELRAVMRQSLDGCPGTRLSAEKAVRQLTEDNAFPSENYKEKFERLYALLKNKTSISAKTVFGENSFQFSPEQSSGLQYFVGGCKSMEKPEATTSQRSKKYVFHSSTKINKNLSRNKKVARQQPLKVKTFKKNSEKCSSLVKAGHPQNETQESIQVLEINTDEKAYSCSILLKNLALQVRPSENKVTDVSDCVLGQADSFGDMKVLSLKSSTPDGRFPQIKKTAHTANKMVEGVMEATRNYNRVETIQSNCQQPLKVPTDQGTVIHSQKVVATVGSPTRILLNGFDANADSQSSAVTHSNVSHGIPMATDLMLHRSGDNTQQNPFGNVTSKTNSDDDVAFVIEAFGPGAFTGSEDDIVNNWVKMIEQDEQSDPIGYESVMDVNLNRSRGEHVNRELELMDTDQAESALSNQTVSMSDGIIMKAGRKRMSHSVEDAEIPKKSICPDHEQKLPHFDQILS</sequence>
<gene>
    <name evidence="2" type="primary">106061604</name>
</gene>
<dbReference type="InterPro" id="IPR008271">
    <property type="entry name" value="Ser/Thr_kinase_AS"/>
</dbReference>
<dbReference type="Proteomes" id="UP000076420">
    <property type="component" value="Unassembled WGS sequence"/>
</dbReference>
<evidence type="ECO:0000313" key="2">
    <source>
        <dbReference type="EnsemblMetazoa" id="BGLB022083-PB"/>
    </source>
</evidence>
<dbReference type="InterPro" id="IPR000719">
    <property type="entry name" value="Prot_kinase_dom"/>
</dbReference>
<name>A0A2C9KPE7_BIOGL</name>
<dbReference type="RefSeq" id="XP_013075238.2">
    <property type="nucleotide sequence ID" value="XM_013219784.2"/>
</dbReference>
<protein>
    <recommendedName>
        <fullName evidence="1">Protein kinase domain-containing protein</fullName>
    </recommendedName>
</protein>
<dbReference type="SUPFAM" id="SSF56112">
    <property type="entry name" value="Protein kinase-like (PK-like)"/>
    <property type="match status" value="1"/>
</dbReference>
<organism evidence="2 3">
    <name type="scientific">Biomphalaria glabrata</name>
    <name type="common">Bloodfluke planorb</name>
    <name type="synonym">Freshwater snail</name>
    <dbReference type="NCBI Taxonomy" id="6526"/>
    <lineage>
        <taxon>Eukaryota</taxon>
        <taxon>Metazoa</taxon>
        <taxon>Spiralia</taxon>
        <taxon>Lophotrochozoa</taxon>
        <taxon>Mollusca</taxon>
        <taxon>Gastropoda</taxon>
        <taxon>Heterobranchia</taxon>
        <taxon>Euthyneura</taxon>
        <taxon>Panpulmonata</taxon>
        <taxon>Hygrophila</taxon>
        <taxon>Lymnaeoidea</taxon>
        <taxon>Planorbidae</taxon>
        <taxon>Biomphalaria</taxon>
    </lineage>
</organism>
<dbReference type="SMART" id="SM00220">
    <property type="entry name" value="S_TKc"/>
    <property type="match status" value="1"/>
</dbReference>
<dbReference type="EnsemblMetazoa" id="BGLB022083-RA">
    <property type="protein sequence ID" value="BGLB022083-PA"/>
    <property type="gene ID" value="BGLB022083"/>
</dbReference>
<dbReference type="Gene3D" id="3.30.200.20">
    <property type="entry name" value="Phosphorylase Kinase, domain 1"/>
    <property type="match status" value="1"/>
</dbReference>
<dbReference type="PANTHER" id="PTHR44167">
    <property type="entry name" value="OVARIAN-SPECIFIC SERINE/THREONINE-PROTEIN KINASE LOK-RELATED"/>
    <property type="match status" value="1"/>
</dbReference>
<dbReference type="PANTHER" id="PTHR44167:SF31">
    <property type="entry name" value="PROTEIN CBG02007"/>
    <property type="match status" value="1"/>
</dbReference>
<dbReference type="GO" id="GO:0044773">
    <property type="term" value="P:mitotic DNA damage checkpoint signaling"/>
    <property type="evidence" value="ECO:0007669"/>
    <property type="project" value="TreeGrafter"/>
</dbReference>
<dbReference type="STRING" id="6526.A0A2C9KPE7"/>
<dbReference type="PROSITE" id="PS00108">
    <property type="entry name" value="PROTEIN_KINASE_ST"/>
    <property type="match status" value="1"/>
</dbReference>
<evidence type="ECO:0000313" key="3">
    <source>
        <dbReference type="Proteomes" id="UP000076420"/>
    </source>
</evidence>
<dbReference type="RefSeq" id="XP_013075237.2">
    <property type="nucleotide sequence ID" value="XM_013219783.2"/>
</dbReference>
<dbReference type="VEuPathDB" id="VectorBase:BGLAX_050783"/>
<dbReference type="VEuPathDB" id="VectorBase:BGLB022083"/>
<dbReference type="Gene3D" id="1.10.510.10">
    <property type="entry name" value="Transferase(Phosphotransferase) domain 1"/>
    <property type="match status" value="1"/>
</dbReference>
<evidence type="ECO:0000259" key="1">
    <source>
        <dbReference type="PROSITE" id="PS50011"/>
    </source>
</evidence>
<accession>A0A2C9KPE7</accession>